<reference evidence="1 2" key="1">
    <citation type="submission" date="2011-08" db="EMBL/GenBank/DDBJ databases">
        <title>The Genome Sequence of Plasmodium vivax Mauritania I.</title>
        <authorList>
            <consortium name="The Broad Institute Genome Sequencing Platform"/>
            <consortium name="The Broad Institute Genome Sequencing Center for Infectious Disease"/>
            <person name="Neafsey D."/>
            <person name="Carlton J."/>
            <person name="Barnwell J."/>
            <person name="Collins W."/>
            <person name="Escalante A."/>
            <person name="Mullikin J."/>
            <person name="Saul A."/>
            <person name="Guigo R."/>
            <person name="Camara F."/>
            <person name="Young S.K."/>
            <person name="Zeng Q."/>
            <person name="Gargeya S."/>
            <person name="Fitzgerald M."/>
            <person name="Haas B."/>
            <person name="Abouelleil A."/>
            <person name="Alvarado L."/>
            <person name="Arachchi H.M."/>
            <person name="Berlin A."/>
            <person name="Brown A."/>
            <person name="Chapman S.B."/>
            <person name="Chen Z."/>
            <person name="Dunbar C."/>
            <person name="Freedman E."/>
            <person name="Gearin G."/>
            <person name="Gellesch M."/>
            <person name="Goldberg J."/>
            <person name="Griggs A."/>
            <person name="Gujja S."/>
            <person name="Heiman D."/>
            <person name="Howarth C."/>
            <person name="Larson L."/>
            <person name="Lui A."/>
            <person name="MacDonald P.J.P."/>
            <person name="Montmayeur A."/>
            <person name="Murphy C."/>
            <person name="Neiman D."/>
            <person name="Pearson M."/>
            <person name="Priest M."/>
            <person name="Roberts A."/>
            <person name="Saif S."/>
            <person name="Shea T."/>
            <person name="Shenoy N."/>
            <person name="Sisk P."/>
            <person name="Stolte C."/>
            <person name="Sykes S."/>
            <person name="Wortman J."/>
            <person name="Nusbaum C."/>
            <person name="Birren B."/>
        </authorList>
    </citation>
    <scope>NUCLEOTIDE SEQUENCE [LARGE SCALE GENOMIC DNA]</scope>
    <source>
        <strain evidence="1 2">Mauritania I</strain>
    </source>
</reference>
<proteinExistence type="predicted"/>
<protein>
    <recommendedName>
        <fullName evidence="3">Inner membrane complex protein 1g</fullName>
    </recommendedName>
</protein>
<sequence>MCSTNQKLACCSGDNVFESKESENDSYPQMVNKQLPPKVLEPIVQNKIVEVPKEVYLEKIVEVPQIKTVERIVEQIRPVIKYKNVYKTKTVYVEKIKNVDRIIYQEKIVEVPQIKTVEKIVEVPVYVDRERIITVPRYMVVEKVIPVLKTTKKESVMEIPEVNCPNIDITQQVESKEEVQIEDLKQNQTTNVIHEKDIQFLNELNIQKIHSNATLNAEADQDTTVDTVHNENFCSTVSCKFLPGYDNFPKMQSSMCNGFPEREKRFSSISIYKSKDAGFPKIRISKTPQFMQRNNCYCNYA</sequence>
<dbReference type="InterPro" id="IPR022086">
    <property type="entry name" value="IMCp"/>
</dbReference>
<dbReference type="OrthoDB" id="371494at2759"/>
<dbReference type="AlphaFoldDB" id="A0A0J9TAP2"/>
<dbReference type="Pfam" id="PF12314">
    <property type="entry name" value="IMCp"/>
    <property type="match status" value="1"/>
</dbReference>
<organism evidence="1 2">
    <name type="scientific">Plasmodium vivax Mauritania I</name>
    <dbReference type="NCBI Taxonomy" id="1035515"/>
    <lineage>
        <taxon>Eukaryota</taxon>
        <taxon>Sar</taxon>
        <taxon>Alveolata</taxon>
        <taxon>Apicomplexa</taxon>
        <taxon>Aconoidasida</taxon>
        <taxon>Haemosporida</taxon>
        <taxon>Plasmodiidae</taxon>
        <taxon>Plasmodium</taxon>
        <taxon>Plasmodium (Plasmodium)</taxon>
    </lineage>
</organism>
<dbReference type="EMBL" id="KQ235063">
    <property type="protein sequence ID" value="KMZ92560.1"/>
    <property type="molecule type" value="Genomic_DNA"/>
</dbReference>
<evidence type="ECO:0008006" key="3">
    <source>
        <dbReference type="Google" id="ProtNLM"/>
    </source>
</evidence>
<accession>A0A0J9TAP2</accession>
<dbReference type="Proteomes" id="UP000053776">
    <property type="component" value="Unassembled WGS sequence"/>
</dbReference>
<gene>
    <name evidence="1" type="ORF">PVMG_01148</name>
</gene>
<evidence type="ECO:0000313" key="1">
    <source>
        <dbReference type="EMBL" id="KMZ92560.1"/>
    </source>
</evidence>
<evidence type="ECO:0000313" key="2">
    <source>
        <dbReference type="Proteomes" id="UP000053776"/>
    </source>
</evidence>
<name>A0A0J9TAP2_PLAVI</name>